<gene>
    <name evidence="2" type="ORF">CDAUBV1_LOCUS15721</name>
</gene>
<comment type="caution">
    <text evidence="2">The sequence shown here is derived from an EMBL/GenBank/DDBJ whole genome shotgun (WGS) entry which is preliminary data.</text>
</comment>
<protein>
    <submittedName>
        <fullName evidence="2">Uncharacterized protein</fullName>
    </submittedName>
</protein>
<sequence length="225" mass="25840">MDTSNVDFNSSLLAKLSETLRDRICTKSFVNLQRRTNQDLTVASVVKLLSDENELKRNMNLIVNSVLLCKLRKSEATYNCWNEESFVATKRCITAIAEARKNSYRRKLRKALDAYLTHLNNVDETAESRSIKNSHSPRGMSHTAANQKGSVKRLRELQTSGKILWARDGVSKGPHYHNTFEQQPRPVPHPLSWASIKYYNINSKERARSRRRFCGTFNRCTIGVH</sequence>
<evidence type="ECO:0000256" key="1">
    <source>
        <dbReference type="SAM" id="MobiDB-lite"/>
    </source>
</evidence>
<dbReference type="Proteomes" id="UP001497525">
    <property type="component" value="Unassembled WGS sequence"/>
</dbReference>
<evidence type="ECO:0000313" key="3">
    <source>
        <dbReference type="Proteomes" id="UP001497525"/>
    </source>
</evidence>
<evidence type="ECO:0000313" key="2">
    <source>
        <dbReference type="EMBL" id="CAL5140398.1"/>
    </source>
</evidence>
<name>A0AAV2TWR5_CALDB</name>
<accession>A0AAV2TWR5</accession>
<reference evidence="2" key="1">
    <citation type="submission" date="2024-06" db="EMBL/GenBank/DDBJ databases">
        <authorList>
            <person name="Liu X."/>
            <person name="Lenzi L."/>
            <person name="Haldenby T S."/>
            <person name="Uol C."/>
        </authorList>
    </citation>
    <scope>NUCLEOTIDE SEQUENCE</scope>
</reference>
<organism evidence="2 3">
    <name type="scientific">Calicophoron daubneyi</name>
    <name type="common">Rumen fluke</name>
    <name type="synonym">Paramphistomum daubneyi</name>
    <dbReference type="NCBI Taxonomy" id="300641"/>
    <lineage>
        <taxon>Eukaryota</taxon>
        <taxon>Metazoa</taxon>
        <taxon>Spiralia</taxon>
        <taxon>Lophotrochozoa</taxon>
        <taxon>Platyhelminthes</taxon>
        <taxon>Trematoda</taxon>
        <taxon>Digenea</taxon>
        <taxon>Plagiorchiida</taxon>
        <taxon>Pronocephalata</taxon>
        <taxon>Paramphistomoidea</taxon>
        <taxon>Paramphistomidae</taxon>
        <taxon>Calicophoron</taxon>
    </lineage>
</organism>
<dbReference type="AlphaFoldDB" id="A0AAV2TWR5"/>
<proteinExistence type="predicted"/>
<feature type="region of interest" description="Disordered" evidence="1">
    <location>
        <begin position="126"/>
        <end position="151"/>
    </location>
</feature>
<dbReference type="EMBL" id="CAXLJL010000711">
    <property type="protein sequence ID" value="CAL5140398.1"/>
    <property type="molecule type" value="Genomic_DNA"/>
</dbReference>